<dbReference type="AlphaFoldDB" id="A0A182QSL3"/>
<reference evidence="3" key="1">
    <citation type="submission" date="2014-01" db="EMBL/GenBank/DDBJ databases">
        <title>The Genome Sequence of Anopheles farauti FAR1 (V2).</title>
        <authorList>
            <consortium name="The Broad Institute Genomics Platform"/>
            <person name="Neafsey D.E."/>
            <person name="Besansky N."/>
            <person name="Howell P."/>
            <person name="Walton C."/>
            <person name="Young S.K."/>
            <person name="Zeng Q."/>
            <person name="Gargeya S."/>
            <person name="Fitzgerald M."/>
            <person name="Haas B."/>
            <person name="Abouelleil A."/>
            <person name="Allen A.W."/>
            <person name="Alvarado L."/>
            <person name="Arachchi H.M."/>
            <person name="Berlin A.M."/>
            <person name="Chapman S.B."/>
            <person name="Gainer-Dewar J."/>
            <person name="Goldberg J."/>
            <person name="Griggs A."/>
            <person name="Gujja S."/>
            <person name="Hansen M."/>
            <person name="Howarth C."/>
            <person name="Imamovic A."/>
            <person name="Ireland A."/>
            <person name="Larimer J."/>
            <person name="McCowan C."/>
            <person name="Murphy C."/>
            <person name="Pearson M."/>
            <person name="Poon T.W."/>
            <person name="Priest M."/>
            <person name="Roberts A."/>
            <person name="Saif S."/>
            <person name="Shea T."/>
            <person name="Sisk P."/>
            <person name="Sykes S."/>
            <person name="Wortman J."/>
            <person name="Nusbaum C."/>
            <person name="Birren B."/>
        </authorList>
    </citation>
    <scope>NUCLEOTIDE SEQUENCE [LARGE SCALE GENOMIC DNA]</scope>
    <source>
        <strain evidence="3">FAR1</strain>
    </source>
</reference>
<accession>A0A182QSL3</accession>
<evidence type="ECO:0000313" key="2">
    <source>
        <dbReference type="EnsemblMetazoa" id="AFAF016004-PA"/>
    </source>
</evidence>
<name>A0A182QSL3_9DIPT</name>
<feature type="region of interest" description="Disordered" evidence="1">
    <location>
        <begin position="271"/>
        <end position="356"/>
    </location>
</feature>
<sequence>MSMLRTNQKQYSTKSAHSSPTHTTNKHTNNAEKHPVEKLHHHYPHHEVEIVADQHGRGGVAGERRQQTSVTTTASTFIFTSTAPTKRKHNHGLYDQVKERSAKKHQPDRSAVVVPATEASTGERNYTPPDLLESVSQLESTISKTIANNEQLKKDEESLLARKAKHKRIDFERIVETELLLPVIERLQDEEFRDDYVIEDVARVPKFYDFSTPEPQPLEGDVDKFVPLAAEQETERKVTQEVVSPKPVASVTRSTLKPTDEKSTTIVKDAPITPITTSNTVPSVTTPKSKPLAREVPTQASLTSTIPMGHVSRSFATTNSPPHPEVTPVVSSVDADEDAPSRSDVTTTISTTGNSVAAPLPTLPLAVSAFDSTKSDAKSTTVTMPPSTATASTGSNSPTSPVVLIGSPRTPAITVPTLIDVSTRTFISTATTTTTTTTAPVTAIFAESTISSAPSASATNTRSANIVTSVPMVKVS</sequence>
<feature type="compositionally biased region" description="Polar residues" evidence="1">
    <location>
        <begin position="343"/>
        <end position="355"/>
    </location>
</feature>
<feature type="region of interest" description="Disordered" evidence="1">
    <location>
        <begin position="1"/>
        <end position="29"/>
    </location>
</feature>
<dbReference type="EMBL" id="AXCN02001001">
    <property type="status" value="NOT_ANNOTATED_CDS"/>
    <property type="molecule type" value="Genomic_DNA"/>
</dbReference>
<dbReference type="STRING" id="69004.A0A182QSL3"/>
<dbReference type="VEuPathDB" id="VectorBase:AFAF016004"/>
<dbReference type="EnsemblMetazoa" id="AFAF016004-RA">
    <property type="protein sequence ID" value="AFAF016004-PA"/>
    <property type="gene ID" value="AFAF016004"/>
</dbReference>
<proteinExistence type="predicted"/>
<protein>
    <submittedName>
        <fullName evidence="2">Uncharacterized protein</fullName>
    </submittedName>
</protein>
<organism evidence="2 3">
    <name type="scientific">Anopheles farauti</name>
    <dbReference type="NCBI Taxonomy" id="69004"/>
    <lineage>
        <taxon>Eukaryota</taxon>
        <taxon>Metazoa</taxon>
        <taxon>Ecdysozoa</taxon>
        <taxon>Arthropoda</taxon>
        <taxon>Hexapoda</taxon>
        <taxon>Insecta</taxon>
        <taxon>Pterygota</taxon>
        <taxon>Neoptera</taxon>
        <taxon>Endopterygota</taxon>
        <taxon>Diptera</taxon>
        <taxon>Nematocera</taxon>
        <taxon>Culicoidea</taxon>
        <taxon>Culicidae</taxon>
        <taxon>Anophelinae</taxon>
        <taxon>Anopheles</taxon>
    </lineage>
</organism>
<dbReference type="Proteomes" id="UP000075886">
    <property type="component" value="Unassembled WGS sequence"/>
</dbReference>
<keyword evidence="3" id="KW-1185">Reference proteome</keyword>
<reference evidence="2" key="2">
    <citation type="submission" date="2020-05" db="UniProtKB">
        <authorList>
            <consortium name="EnsemblMetazoa"/>
        </authorList>
    </citation>
    <scope>IDENTIFICATION</scope>
    <source>
        <strain evidence="2">FAR1</strain>
    </source>
</reference>
<feature type="compositionally biased region" description="Polar residues" evidence="1">
    <location>
        <begin position="378"/>
        <end position="400"/>
    </location>
</feature>
<evidence type="ECO:0000256" key="1">
    <source>
        <dbReference type="SAM" id="MobiDB-lite"/>
    </source>
</evidence>
<evidence type="ECO:0000313" key="3">
    <source>
        <dbReference type="Proteomes" id="UP000075886"/>
    </source>
</evidence>
<feature type="compositionally biased region" description="Low complexity" evidence="1">
    <location>
        <begin position="271"/>
        <end position="287"/>
    </location>
</feature>
<feature type="region of interest" description="Disordered" evidence="1">
    <location>
        <begin position="375"/>
        <end position="400"/>
    </location>
</feature>
<feature type="compositionally biased region" description="Polar residues" evidence="1">
    <location>
        <begin position="1"/>
        <end position="28"/>
    </location>
</feature>